<comment type="caution">
    <text evidence="7">The sequence shown here is derived from an EMBL/GenBank/DDBJ whole genome shotgun (WGS) entry which is preliminary data.</text>
</comment>
<evidence type="ECO:0000313" key="8">
    <source>
        <dbReference type="Proteomes" id="UP001342314"/>
    </source>
</evidence>
<feature type="compositionally biased region" description="Low complexity" evidence="4">
    <location>
        <begin position="99"/>
        <end position="117"/>
    </location>
</feature>
<evidence type="ECO:0000259" key="6">
    <source>
        <dbReference type="PROSITE" id="PS50868"/>
    </source>
</evidence>
<dbReference type="PROSITE" id="PS50280">
    <property type="entry name" value="SET"/>
    <property type="match status" value="1"/>
</dbReference>
<dbReference type="InterPro" id="IPR001214">
    <property type="entry name" value="SET_dom"/>
</dbReference>
<reference evidence="7 8" key="1">
    <citation type="submission" date="2021-12" db="EMBL/GenBank/DDBJ databases">
        <title>High titer production of polyol ester of fatty acids by Rhodotorula paludigena BS15 towards product separation-free biomass refinery.</title>
        <authorList>
            <person name="Mano J."/>
            <person name="Ono H."/>
            <person name="Tanaka T."/>
            <person name="Naito K."/>
            <person name="Sushida H."/>
            <person name="Ike M."/>
            <person name="Tokuyasu K."/>
            <person name="Kitaoka M."/>
        </authorList>
    </citation>
    <scope>NUCLEOTIDE SEQUENCE [LARGE SCALE GENOMIC DNA]</scope>
    <source>
        <strain evidence="7 8">BS15</strain>
    </source>
</reference>
<proteinExistence type="predicted"/>
<dbReference type="InterPro" id="IPR003616">
    <property type="entry name" value="Post-SET_dom"/>
</dbReference>
<gene>
    <name evidence="7" type="ORF">Rhopal_003237-T1</name>
</gene>
<dbReference type="GO" id="GO:0032259">
    <property type="term" value="P:methylation"/>
    <property type="evidence" value="ECO:0007669"/>
    <property type="project" value="UniProtKB-KW"/>
</dbReference>
<protein>
    <recommendedName>
        <fullName evidence="9">SET domain-containing protein</fullName>
    </recommendedName>
</protein>
<dbReference type="InterPro" id="IPR046341">
    <property type="entry name" value="SET_dom_sf"/>
</dbReference>
<organism evidence="7 8">
    <name type="scientific">Rhodotorula paludigena</name>
    <dbReference type="NCBI Taxonomy" id="86838"/>
    <lineage>
        <taxon>Eukaryota</taxon>
        <taxon>Fungi</taxon>
        <taxon>Dikarya</taxon>
        <taxon>Basidiomycota</taxon>
        <taxon>Pucciniomycotina</taxon>
        <taxon>Microbotryomycetes</taxon>
        <taxon>Sporidiobolales</taxon>
        <taxon>Sporidiobolaceae</taxon>
        <taxon>Rhodotorula</taxon>
    </lineage>
</organism>
<dbReference type="SMART" id="SM00317">
    <property type="entry name" value="SET"/>
    <property type="match status" value="1"/>
</dbReference>
<feature type="region of interest" description="Disordered" evidence="4">
    <location>
        <begin position="1"/>
        <end position="48"/>
    </location>
</feature>
<dbReference type="GO" id="GO:0008168">
    <property type="term" value="F:methyltransferase activity"/>
    <property type="evidence" value="ECO:0007669"/>
    <property type="project" value="UniProtKB-KW"/>
</dbReference>
<dbReference type="EMBL" id="BQKY01000006">
    <property type="protein sequence ID" value="GJN90238.1"/>
    <property type="molecule type" value="Genomic_DNA"/>
</dbReference>
<accession>A0AAV5GJ50</accession>
<dbReference type="PANTHER" id="PTHR12350">
    <property type="entry name" value="HISTONE-LYSINE N-METHYLTRANSFERASE-RELATED"/>
    <property type="match status" value="1"/>
</dbReference>
<evidence type="ECO:0000256" key="1">
    <source>
        <dbReference type="ARBA" id="ARBA00022603"/>
    </source>
</evidence>
<dbReference type="Proteomes" id="UP001342314">
    <property type="component" value="Unassembled WGS sequence"/>
</dbReference>
<evidence type="ECO:0000256" key="4">
    <source>
        <dbReference type="SAM" id="MobiDB-lite"/>
    </source>
</evidence>
<evidence type="ECO:0000256" key="3">
    <source>
        <dbReference type="ARBA" id="ARBA00022691"/>
    </source>
</evidence>
<dbReference type="AlphaFoldDB" id="A0AAV5GJ50"/>
<evidence type="ECO:0008006" key="9">
    <source>
        <dbReference type="Google" id="ProtNLM"/>
    </source>
</evidence>
<keyword evidence="3" id="KW-0949">S-adenosyl-L-methionine</keyword>
<evidence type="ECO:0000313" key="7">
    <source>
        <dbReference type="EMBL" id="GJN90238.1"/>
    </source>
</evidence>
<keyword evidence="1" id="KW-0489">Methyltransferase</keyword>
<dbReference type="PANTHER" id="PTHR12350:SF19">
    <property type="entry name" value="SET DOMAIN-CONTAINING PROTEIN"/>
    <property type="match status" value="1"/>
</dbReference>
<dbReference type="InterPro" id="IPR053201">
    <property type="entry name" value="Flavunoidine_N-MTase"/>
</dbReference>
<name>A0AAV5GJ50_9BASI</name>
<feature type="domain" description="SET" evidence="5">
    <location>
        <begin position="48"/>
        <end position="185"/>
    </location>
</feature>
<dbReference type="Pfam" id="PF00856">
    <property type="entry name" value="SET"/>
    <property type="match status" value="1"/>
</dbReference>
<evidence type="ECO:0000256" key="2">
    <source>
        <dbReference type="ARBA" id="ARBA00022679"/>
    </source>
</evidence>
<dbReference type="Gene3D" id="2.170.270.10">
    <property type="entry name" value="SET domain"/>
    <property type="match status" value="1"/>
</dbReference>
<feature type="domain" description="Post-SET" evidence="6">
    <location>
        <begin position="193"/>
        <end position="209"/>
    </location>
</feature>
<keyword evidence="8" id="KW-1185">Reference proteome</keyword>
<sequence length="244" mass="27277">MAVAVASLPTPAPTPPPTKQQELKKRKQPQPPYLPNRHDYHPTHPSLFRIEFGPEGEEFGSCLRAERAFAKGEILCPIRSTLPGTKAYSSVQVLPDPALPSSSRAATSRPTSFTTAAPASTRRHIELNSDLLYVNHSCDPNVVFDVNGREAEPSEQDERATSDGRWRVRAEKDIAKGEILTFAYFSTEWDMDQPFHCLCGTKRCLGTIQGARHIEQGVLDGYFVNDHILAMKALQREEQEQQHQ</sequence>
<keyword evidence="2" id="KW-0808">Transferase</keyword>
<evidence type="ECO:0000259" key="5">
    <source>
        <dbReference type="PROSITE" id="PS50280"/>
    </source>
</evidence>
<feature type="region of interest" description="Disordered" evidence="4">
    <location>
        <begin position="98"/>
        <end position="117"/>
    </location>
</feature>
<dbReference type="PROSITE" id="PS50868">
    <property type="entry name" value="POST_SET"/>
    <property type="match status" value="1"/>
</dbReference>
<dbReference type="SUPFAM" id="SSF82199">
    <property type="entry name" value="SET domain"/>
    <property type="match status" value="1"/>
</dbReference>